<evidence type="ECO:0000313" key="2">
    <source>
        <dbReference type="Proteomes" id="UP001178507"/>
    </source>
</evidence>
<dbReference type="AlphaFoldDB" id="A0AA36NBX9"/>
<keyword evidence="2" id="KW-1185">Reference proteome</keyword>
<organism evidence="1 2">
    <name type="scientific">Effrenium voratum</name>
    <dbReference type="NCBI Taxonomy" id="2562239"/>
    <lineage>
        <taxon>Eukaryota</taxon>
        <taxon>Sar</taxon>
        <taxon>Alveolata</taxon>
        <taxon>Dinophyceae</taxon>
        <taxon>Suessiales</taxon>
        <taxon>Symbiodiniaceae</taxon>
        <taxon>Effrenium</taxon>
    </lineage>
</organism>
<dbReference type="Proteomes" id="UP001178507">
    <property type="component" value="Unassembled WGS sequence"/>
</dbReference>
<evidence type="ECO:0000313" key="1">
    <source>
        <dbReference type="EMBL" id="CAJ1396728.1"/>
    </source>
</evidence>
<accession>A0AA36NBX9</accession>
<protein>
    <submittedName>
        <fullName evidence="1">Uncharacterized protein</fullName>
    </submittedName>
</protein>
<comment type="caution">
    <text evidence="1">The sequence shown here is derived from an EMBL/GenBank/DDBJ whole genome shotgun (WGS) entry which is preliminary data.</text>
</comment>
<sequence length="687" mass="76768">MAVSSLAVQPVHASSASSAARLSSIGRRSYVSIRGLEAVLADVKQLGELPDSVSRRTIKRRRDEQLAECSTEFGPLMQFMDVPEEDKPGEVVKVPILPPAAWLASATYQCAGWRSFFQARLQASPCSHTAPWKIVVYADEVSPGNQLKHCNARKLQVLYWSFWELGPHALSTESCWFPLMAVRSCLVQKLGGMSKLWRQAMELFFTGHDFRTGLYLRTYGTLVFADIGVLVADEAAIKQALENKGASGTVLCCHCSNVIDFKSQLQWHDRSGELVSSLSTDVRSWRLHTENSVKQLIAFLQEQRSVLNLGQFAKLEQSLGFNFRPHGLLAQPEWGPKFVERTMFDWMHVYLVHGVANVQCGLVVGVLARHGFSIKHMREFAQGFNWPARLRGAAPKTVLDKRGASEPIKCSASELLNFVQLLRAFVLLFVCSTEPAQKVKDVVECFFLLCEILDTYTTLPHRRHDANMLLQTVQQHLETFKRIHGVDHWTTKFHLSLHLPSQLKKHGCLVSCFVHERKHKCVKRVANHVLDTSKAFESSVLQDIVYRQFDVMKSPAEMPGSAVSLVNARAAPKRLANVVRQSLGALEDAVVESAADAIHAGGYTVARGDIASIQLYHAAQVEKRVGRIEFHAAVGQVTWSCVHLWDTVDGFMYRVKDNPVLIPTEWILGTCPWSQRDGAAIVLLPPT</sequence>
<reference evidence="1" key="1">
    <citation type="submission" date="2023-08" db="EMBL/GenBank/DDBJ databases">
        <authorList>
            <person name="Chen Y."/>
            <person name="Shah S."/>
            <person name="Dougan E. K."/>
            <person name="Thang M."/>
            <person name="Chan C."/>
        </authorList>
    </citation>
    <scope>NUCLEOTIDE SEQUENCE</scope>
</reference>
<proteinExistence type="predicted"/>
<dbReference type="EMBL" id="CAUJNA010003241">
    <property type="protein sequence ID" value="CAJ1396728.1"/>
    <property type="molecule type" value="Genomic_DNA"/>
</dbReference>
<gene>
    <name evidence="1" type="ORF">EVOR1521_LOCUS20900</name>
</gene>
<name>A0AA36NBX9_9DINO</name>